<dbReference type="AlphaFoldDB" id="A0A2H0X8J6"/>
<accession>A0A2H0X8J6</accession>
<evidence type="ECO:0000313" key="2">
    <source>
        <dbReference type="Proteomes" id="UP000231098"/>
    </source>
</evidence>
<evidence type="ECO:0000313" key="1">
    <source>
        <dbReference type="EMBL" id="PIS21257.1"/>
    </source>
</evidence>
<dbReference type="Proteomes" id="UP000231098">
    <property type="component" value="Unassembled WGS sequence"/>
</dbReference>
<name>A0A2H0X8J6_UNCKA</name>
<proteinExistence type="predicted"/>
<reference evidence="2" key="1">
    <citation type="submission" date="2017-09" db="EMBL/GenBank/DDBJ databases">
        <title>Depth-based differentiation of microbial function through sediment-hosted aquifers and enrichment of novel symbionts in the deep terrestrial subsurface.</title>
        <authorList>
            <person name="Probst A.J."/>
            <person name="Ladd B."/>
            <person name="Jarett J.K."/>
            <person name="Geller-Mcgrath D.E."/>
            <person name="Sieber C.M.K."/>
            <person name="Emerson J.B."/>
            <person name="Anantharaman K."/>
            <person name="Thomas B.C."/>
            <person name="Malmstrom R."/>
            <person name="Stieglmeier M."/>
            <person name="Klingl A."/>
            <person name="Woyke T."/>
            <person name="Ryan C.M."/>
            <person name="Banfield J.F."/>
        </authorList>
    </citation>
    <scope>NUCLEOTIDE SEQUENCE [LARGE SCALE GENOMIC DNA]</scope>
</reference>
<dbReference type="EMBL" id="PEYV01000060">
    <property type="protein sequence ID" value="PIS21257.1"/>
    <property type="molecule type" value="Genomic_DNA"/>
</dbReference>
<organism evidence="1 2">
    <name type="scientific">candidate division WWE3 bacterium CG08_land_8_20_14_0_20_41_15</name>
    <dbReference type="NCBI Taxonomy" id="1975086"/>
    <lineage>
        <taxon>Bacteria</taxon>
        <taxon>Katanobacteria</taxon>
    </lineage>
</organism>
<sequence length="131" mass="14738">MTFFLKKDKDSSLRKKEKKMCPVRLHGSRFVQKGDALALDGRITSIEDLQPILDELILLSEKTRTASLSHDELSDLTQLLESTAADAQALLHDPYCCNQHADLAKRVVCMANRLCRQLESRSELVALRVTA</sequence>
<gene>
    <name evidence="1" type="ORF">COT51_03745</name>
</gene>
<comment type="caution">
    <text evidence="1">The sequence shown here is derived from an EMBL/GenBank/DDBJ whole genome shotgun (WGS) entry which is preliminary data.</text>
</comment>
<protein>
    <submittedName>
        <fullName evidence="1">Uncharacterized protein</fullName>
    </submittedName>
</protein>